<dbReference type="Proteomes" id="UP000276776">
    <property type="component" value="Unassembled WGS sequence"/>
</dbReference>
<accession>A0A0N5CSQ3</accession>
<evidence type="ECO:0000313" key="2">
    <source>
        <dbReference type="Proteomes" id="UP000276776"/>
    </source>
</evidence>
<gene>
    <name evidence="1" type="ORF">TCLT_LOCUS3254</name>
</gene>
<evidence type="ECO:0000313" key="1">
    <source>
        <dbReference type="EMBL" id="VDM99633.1"/>
    </source>
</evidence>
<reference evidence="1 2" key="2">
    <citation type="submission" date="2018-11" db="EMBL/GenBank/DDBJ databases">
        <authorList>
            <consortium name="Pathogen Informatics"/>
        </authorList>
    </citation>
    <scope>NUCLEOTIDE SEQUENCE [LARGE SCALE GENOMIC DNA]</scope>
</reference>
<keyword evidence="2" id="KW-1185">Reference proteome</keyword>
<evidence type="ECO:0000313" key="3">
    <source>
        <dbReference type="WBParaSite" id="TCLT_0000325901-mRNA-1"/>
    </source>
</evidence>
<name>A0A0N5CSQ3_THECL</name>
<proteinExistence type="predicted"/>
<dbReference type="AlphaFoldDB" id="A0A0N5CSQ3"/>
<sequence>MDEGFSGLGELGTLDDTIDCSEDKEWDTQIDIEDINNVLREVSRLSKLDL</sequence>
<dbReference type="OrthoDB" id="10017216at2759"/>
<organism evidence="3">
    <name type="scientific">Thelazia callipaeda</name>
    <name type="common">Oriental eyeworm</name>
    <name type="synonym">Parasitic nematode</name>
    <dbReference type="NCBI Taxonomy" id="103827"/>
    <lineage>
        <taxon>Eukaryota</taxon>
        <taxon>Metazoa</taxon>
        <taxon>Ecdysozoa</taxon>
        <taxon>Nematoda</taxon>
        <taxon>Chromadorea</taxon>
        <taxon>Rhabditida</taxon>
        <taxon>Spirurina</taxon>
        <taxon>Spiruromorpha</taxon>
        <taxon>Thelazioidea</taxon>
        <taxon>Thelaziidae</taxon>
        <taxon>Thelazia</taxon>
    </lineage>
</organism>
<protein>
    <submittedName>
        <fullName evidence="3">Acyl carrier protein</fullName>
    </submittedName>
</protein>
<dbReference type="WBParaSite" id="TCLT_0000325901-mRNA-1">
    <property type="protein sequence ID" value="TCLT_0000325901-mRNA-1"/>
    <property type="gene ID" value="TCLT_0000325901"/>
</dbReference>
<reference evidence="3" key="1">
    <citation type="submission" date="2017-02" db="UniProtKB">
        <authorList>
            <consortium name="WormBaseParasite"/>
        </authorList>
    </citation>
    <scope>IDENTIFICATION</scope>
</reference>
<dbReference type="EMBL" id="UYYF01001190">
    <property type="protein sequence ID" value="VDM99633.1"/>
    <property type="molecule type" value="Genomic_DNA"/>
</dbReference>